<feature type="compositionally biased region" description="Pro residues" evidence="1">
    <location>
        <begin position="122"/>
        <end position="159"/>
    </location>
</feature>
<keyword evidence="4" id="KW-1185">Reference proteome</keyword>
<evidence type="ECO:0000256" key="1">
    <source>
        <dbReference type="SAM" id="MobiDB-lite"/>
    </source>
</evidence>
<gene>
    <name evidence="2" type="ORF">SAMN02982929_02972</name>
    <name evidence="3" type="ORF">SAMN05216506_101211</name>
</gene>
<feature type="compositionally biased region" description="Basic and acidic residues" evidence="1">
    <location>
        <begin position="167"/>
        <end position="181"/>
    </location>
</feature>
<dbReference type="Proteomes" id="UP000199690">
    <property type="component" value="Unassembled WGS sequence"/>
</dbReference>
<name>A0A1H6BZ12_9PSEU</name>
<sequence length="181" mass="19091">MSSGFGADPAQADRAIRAWAQGLQEKANRVAAMQQEIGRIRITERSRSVTVTIDAEGVPVDVRFADQRTSGAELSAEFMAVLRRAQSRIAEQVTETTRATLGDQDPTTANAVTANYRQRFPAAPPPAGPASPPPTPASPPPAPPPPAPAPPRPPEPPAQAGPVQAHGPHDDGDFSDETFLH</sequence>
<accession>A0A1H6BZ12</accession>
<dbReference type="Proteomes" id="UP000236729">
    <property type="component" value="Unassembled WGS sequence"/>
</dbReference>
<evidence type="ECO:0008006" key="6">
    <source>
        <dbReference type="Google" id="ProtNLM"/>
    </source>
</evidence>
<dbReference type="Pfam" id="PF02575">
    <property type="entry name" value="YbaB_DNA_bd"/>
    <property type="match status" value="1"/>
</dbReference>
<evidence type="ECO:0000313" key="5">
    <source>
        <dbReference type="Proteomes" id="UP000236729"/>
    </source>
</evidence>
<accession>A0A1I1HCC9</accession>
<reference evidence="4 5" key="1">
    <citation type="submission" date="2016-10" db="EMBL/GenBank/DDBJ databases">
        <authorList>
            <person name="Varghese N."/>
            <person name="Submissions S."/>
        </authorList>
    </citation>
    <scope>NUCLEOTIDE SEQUENCE [LARGE SCALE GENOMIC DNA]</scope>
    <source>
        <strain evidence="5">ATCC 20501</strain>
        <strain evidence="3 4">CGMCC 4.3529</strain>
    </source>
</reference>
<dbReference type="AlphaFoldDB" id="A0A1H6BZ12"/>
<dbReference type="SMR" id="A0A1H6BZ12"/>
<evidence type="ECO:0000313" key="2">
    <source>
        <dbReference type="EMBL" id="SEG65949.1"/>
    </source>
</evidence>
<reference evidence="2" key="2">
    <citation type="submission" date="2016-10" db="EMBL/GenBank/DDBJ databases">
        <authorList>
            <person name="de Groot N.N."/>
        </authorList>
    </citation>
    <scope>NUCLEOTIDE SEQUENCE [LARGE SCALE GENOMIC DNA]</scope>
    <source>
        <strain evidence="2">ATCC 20501</strain>
    </source>
</reference>
<dbReference type="GO" id="GO:0003677">
    <property type="term" value="F:DNA binding"/>
    <property type="evidence" value="ECO:0007669"/>
    <property type="project" value="InterPro"/>
</dbReference>
<evidence type="ECO:0000313" key="3">
    <source>
        <dbReference type="EMBL" id="SFC21614.1"/>
    </source>
</evidence>
<evidence type="ECO:0000313" key="4">
    <source>
        <dbReference type="Proteomes" id="UP000199690"/>
    </source>
</evidence>
<feature type="region of interest" description="Disordered" evidence="1">
    <location>
        <begin position="118"/>
        <end position="181"/>
    </location>
</feature>
<proteinExistence type="predicted"/>
<dbReference type="RefSeq" id="WP_177247342.1">
    <property type="nucleotide sequence ID" value="NZ_FNVB01000004.1"/>
</dbReference>
<organism evidence="2 5">
    <name type="scientific">Saccharopolyspora kobensis</name>
    <dbReference type="NCBI Taxonomy" id="146035"/>
    <lineage>
        <taxon>Bacteria</taxon>
        <taxon>Bacillati</taxon>
        <taxon>Actinomycetota</taxon>
        <taxon>Actinomycetes</taxon>
        <taxon>Pseudonocardiales</taxon>
        <taxon>Pseudonocardiaceae</taxon>
        <taxon>Saccharopolyspora</taxon>
    </lineage>
</organism>
<dbReference type="InterPro" id="IPR004401">
    <property type="entry name" value="YbaB/EbfC"/>
</dbReference>
<protein>
    <recommendedName>
        <fullName evidence="6">YbaB/EbfC DNA-binding family protein</fullName>
    </recommendedName>
</protein>
<dbReference type="EMBL" id="FNVB01000004">
    <property type="protein sequence ID" value="SEG65949.1"/>
    <property type="molecule type" value="Genomic_DNA"/>
</dbReference>
<dbReference type="Gene3D" id="3.30.1310.10">
    <property type="entry name" value="Nucleoid-associated protein YbaB-like domain"/>
    <property type="match status" value="1"/>
</dbReference>
<dbReference type="EMBL" id="FOME01000001">
    <property type="protein sequence ID" value="SFC21614.1"/>
    <property type="molecule type" value="Genomic_DNA"/>
</dbReference>
<dbReference type="InterPro" id="IPR036894">
    <property type="entry name" value="YbaB-like_sf"/>
</dbReference>